<evidence type="ECO:0000313" key="1">
    <source>
        <dbReference type="EMBL" id="SVD01996.1"/>
    </source>
</evidence>
<name>A0A382RWF9_9ZZZZ</name>
<gene>
    <name evidence="1" type="ORF">METZ01_LOCUS354850</name>
</gene>
<proteinExistence type="predicted"/>
<dbReference type="AlphaFoldDB" id="A0A382RWF9"/>
<reference evidence="1" key="1">
    <citation type="submission" date="2018-05" db="EMBL/GenBank/DDBJ databases">
        <authorList>
            <person name="Lanie J.A."/>
            <person name="Ng W.-L."/>
            <person name="Kazmierczak K.M."/>
            <person name="Andrzejewski T.M."/>
            <person name="Davidsen T.M."/>
            <person name="Wayne K.J."/>
            <person name="Tettelin H."/>
            <person name="Glass J.I."/>
            <person name="Rusch D."/>
            <person name="Podicherti R."/>
            <person name="Tsui H.-C.T."/>
            <person name="Winkler M.E."/>
        </authorList>
    </citation>
    <scope>NUCLEOTIDE SEQUENCE</scope>
</reference>
<accession>A0A382RWF9</accession>
<organism evidence="1">
    <name type="scientific">marine metagenome</name>
    <dbReference type="NCBI Taxonomy" id="408172"/>
    <lineage>
        <taxon>unclassified sequences</taxon>
        <taxon>metagenomes</taxon>
        <taxon>ecological metagenomes</taxon>
    </lineage>
</organism>
<sequence length="56" mass="6481">MDCLGCVDALDTDDCSIEAWRVLKENNGPLYFGEYDSSSSYNDILRMFHDQNTKRK</sequence>
<dbReference type="EMBL" id="UINC01124676">
    <property type="protein sequence ID" value="SVD01996.1"/>
    <property type="molecule type" value="Genomic_DNA"/>
</dbReference>
<protein>
    <submittedName>
        <fullName evidence="1">Uncharacterized protein</fullName>
    </submittedName>
</protein>